<feature type="domain" description="VWFA" evidence="3">
    <location>
        <begin position="150"/>
        <end position="357"/>
    </location>
</feature>
<evidence type="ECO:0000259" key="3">
    <source>
        <dbReference type="PROSITE" id="PS50234"/>
    </source>
</evidence>
<accession>A0A497YF87</accession>
<dbReference type="Pfam" id="PF00092">
    <property type="entry name" value="VWA"/>
    <property type="match status" value="1"/>
</dbReference>
<evidence type="ECO:0000256" key="1">
    <source>
        <dbReference type="SAM" id="MobiDB-lite"/>
    </source>
</evidence>
<dbReference type="EMBL" id="RCCP01000002">
    <property type="protein sequence ID" value="RLJ86974.1"/>
    <property type="molecule type" value="Genomic_DNA"/>
</dbReference>
<keyword evidence="2" id="KW-0732">Signal</keyword>
<dbReference type="SMART" id="SM00327">
    <property type="entry name" value="VWA"/>
    <property type="match status" value="1"/>
</dbReference>
<gene>
    <name evidence="4" type="ORF">DFR62_1771</name>
</gene>
<dbReference type="PROSITE" id="PS51257">
    <property type="entry name" value="PROKAR_LIPOPROTEIN"/>
    <property type="match status" value="1"/>
</dbReference>
<evidence type="ECO:0000313" key="4">
    <source>
        <dbReference type="EMBL" id="RLJ86974.1"/>
    </source>
</evidence>
<feature type="region of interest" description="Disordered" evidence="1">
    <location>
        <begin position="28"/>
        <end position="56"/>
    </location>
</feature>
<dbReference type="Proteomes" id="UP000280791">
    <property type="component" value="Unassembled WGS sequence"/>
</dbReference>
<dbReference type="SUPFAM" id="SSF53300">
    <property type="entry name" value="vWA-like"/>
    <property type="match status" value="1"/>
</dbReference>
<proteinExistence type="predicted"/>
<name>A0A497YF87_9BACL</name>
<dbReference type="OrthoDB" id="9783818at2"/>
<sequence>MIKKMNKLFILPATLIWLAGCSAADDNAQQGEETAGDSPSATEDAAAENNTGDNTASLQFSTIEERLKLDLANAPYSGEHYEKDAVMEQMADQTEDQSAEAVYLEMLALAGEDYREFEEFISNVDTSFESASAQPGEVNGQGSPEQQQVNIAVLFDSSGSMAGDVGGIPKIQSAKETVSSFVSGLPDSANVSLTVYGHKGTDKAADKEQSCEAIEEVYELGEFDEQQFTAALDSFSPAGWTPLASALASAQNHFGDQASGESENLIYVVSDGMETCNGNPVKQAEQLNQSGAKAIVNIIGFDVENDGQKQLKEVADAGDGTYSTVRNDQELKAFFEKETTRIINEWYKWESENLNKVYKSETERINELYDQETEFINATYDEETRFKELTYELEDTAKIDGAAVRKLISATAIDLRQFARDTATDLRKELRSGGNEHRKETRDQAKEEREELREDGD</sequence>
<dbReference type="Gene3D" id="3.40.50.410">
    <property type="entry name" value="von Willebrand factor, type A domain"/>
    <property type="match status" value="2"/>
</dbReference>
<dbReference type="InterPro" id="IPR036465">
    <property type="entry name" value="vWFA_dom_sf"/>
</dbReference>
<dbReference type="RefSeq" id="WP_121299758.1">
    <property type="nucleotide sequence ID" value="NZ_QBEW01000012.1"/>
</dbReference>
<dbReference type="InterPro" id="IPR002035">
    <property type="entry name" value="VWF_A"/>
</dbReference>
<comment type="caution">
    <text evidence="4">The sequence shown here is derived from an EMBL/GenBank/DDBJ whole genome shotgun (WGS) entry which is preliminary data.</text>
</comment>
<dbReference type="AlphaFoldDB" id="A0A497YF87"/>
<keyword evidence="5" id="KW-1185">Reference proteome</keyword>
<feature type="chain" id="PRO_5019723248" evidence="2">
    <location>
        <begin position="25"/>
        <end position="457"/>
    </location>
</feature>
<feature type="compositionally biased region" description="Basic and acidic residues" evidence="1">
    <location>
        <begin position="429"/>
        <end position="452"/>
    </location>
</feature>
<reference evidence="4 5" key="1">
    <citation type="submission" date="2018-10" db="EMBL/GenBank/DDBJ databases">
        <title>Genomic Encyclopedia of Type Strains, Phase IV (KMG-IV): sequencing the most valuable type-strain genomes for metagenomic binning, comparative biology and taxonomic classification.</title>
        <authorList>
            <person name="Goeker M."/>
        </authorList>
    </citation>
    <scope>NUCLEOTIDE SEQUENCE [LARGE SCALE GENOMIC DNA]</scope>
    <source>
        <strain evidence="4 5">DSM 20549</strain>
    </source>
</reference>
<feature type="compositionally biased region" description="Polar residues" evidence="1">
    <location>
        <begin position="28"/>
        <end position="41"/>
    </location>
</feature>
<feature type="region of interest" description="Disordered" evidence="1">
    <location>
        <begin position="429"/>
        <end position="457"/>
    </location>
</feature>
<dbReference type="PROSITE" id="PS50234">
    <property type="entry name" value="VWFA"/>
    <property type="match status" value="1"/>
</dbReference>
<organism evidence="4 5">
    <name type="scientific">Planococcus citreus</name>
    <dbReference type="NCBI Taxonomy" id="1373"/>
    <lineage>
        <taxon>Bacteria</taxon>
        <taxon>Bacillati</taxon>
        <taxon>Bacillota</taxon>
        <taxon>Bacilli</taxon>
        <taxon>Bacillales</taxon>
        <taxon>Caryophanaceae</taxon>
        <taxon>Planococcus</taxon>
    </lineage>
</organism>
<evidence type="ECO:0000256" key="2">
    <source>
        <dbReference type="SAM" id="SignalP"/>
    </source>
</evidence>
<evidence type="ECO:0000313" key="5">
    <source>
        <dbReference type="Proteomes" id="UP000280791"/>
    </source>
</evidence>
<feature type="signal peptide" evidence="2">
    <location>
        <begin position="1"/>
        <end position="24"/>
    </location>
</feature>
<protein>
    <submittedName>
        <fullName evidence="4">Ca-activated chloride channel family protein</fullName>
    </submittedName>
</protein>